<dbReference type="EMBL" id="VAUV01000030">
    <property type="protein sequence ID" value="TLD68233.1"/>
    <property type="molecule type" value="Genomic_DNA"/>
</dbReference>
<keyword evidence="1" id="KW-0732">Signal</keyword>
<dbReference type="InterPro" id="IPR011250">
    <property type="entry name" value="OMP/PagP_B-barrel"/>
</dbReference>
<evidence type="ECO:0008006" key="4">
    <source>
        <dbReference type="Google" id="ProtNLM"/>
    </source>
</evidence>
<keyword evidence="3" id="KW-1185">Reference proteome</keyword>
<dbReference type="SUPFAM" id="SSF56925">
    <property type="entry name" value="OMPA-like"/>
    <property type="match status" value="1"/>
</dbReference>
<name>A0A5R8K798_9BACT</name>
<evidence type="ECO:0000256" key="1">
    <source>
        <dbReference type="SAM" id="SignalP"/>
    </source>
</evidence>
<evidence type="ECO:0000313" key="2">
    <source>
        <dbReference type="EMBL" id="TLD68233.1"/>
    </source>
</evidence>
<dbReference type="Gene3D" id="2.40.160.20">
    <property type="match status" value="1"/>
</dbReference>
<proteinExistence type="predicted"/>
<reference evidence="2 3" key="1">
    <citation type="submission" date="2019-05" db="EMBL/GenBank/DDBJ databases">
        <title>Verrucobacter flavum gen. nov., sp. nov. a new member of the family Verrucomicrobiaceae.</title>
        <authorList>
            <person name="Szuroczki S."/>
            <person name="Abbaszade G."/>
            <person name="Szabo A."/>
            <person name="Felfoldi T."/>
            <person name="Schumann P."/>
            <person name="Boka K."/>
            <person name="Keki Z."/>
            <person name="Toumi M."/>
            <person name="Toth E."/>
        </authorList>
    </citation>
    <scope>NUCLEOTIDE SEQUENCE [LARGE SCALE GENOMIC DNA]</scope>
    <source>
        <strain evidence="2 3">MG-N-17</strain>
    </source>
</reference>
<comment type="caution">
    <text evidence="2">The sequence shown here is derived from an EMBL/GenBank/DDBJ whole genome shotgun (WGS) entry which is preliminary data.</text>
</comment>
<dbReference type="AlphaFoldDB" id="A0A5R8K798"/>
<feature type="signal peptide" evidence="1">
    <location>
        <begin position="1"/>
        <end position="19"/>
    </location>
</feature>
<dbReference type="OrthoDB" id="194945at2"/>
<evidence type="ECO:0000313" key="3">
    <source>
        <dbReference type="Proteomes" id="UP000306196"/>
    </source>
</evidence>
<protein>
    <recommendedName>
        <fullName evidence="4">Porin family protein</fullName>
    </recommendedName>
</protein>
<gene>
    <name evidence="2" type="ORF">FEM03_23790</name>
</gene>
<dbReference type="Proteomes" id="UP000306196">
    <property type="component" value="Unassembled WGS sequence"/>
</dbReference>
<dbReference type="RefSeq" id="WP_138088878.1">
    <property type="nucleotide sequence ID" value="NZ_VAUV01000030.1"/>
</dbReference>
<organism evidence="2 3">
    <name type="scientific">Phragmitibacter flavus</name>
    <dbReference type="NCBI Taxonomy" id="2576071"/>
    <lineage>
        <taxon>Bacteria</taxon>
        <taxon>Pseudomonadati</taxon>
        <taxon>Verrucomicrobiota</taxon>
        <taxon>Verrucomicrobiia</taxon>
        <taxon>Verrucomicrobiales</taxon>
        <taxon>Verrucomicrobiaceae</taxon>
        <taxon>Phragmitibacter</taxon>
    </lineage>
</organism>
<feature type="chain" id="PRO_5024357524" description="Porin family protein" evidence="1">
    <location>
        <begin position="20"/>
        <end position="180"/>
    </location>
</feature>
<sequence>MKKFAITLFAMAFASAAIAGPVSYGKSSKEVAPLPPPPPLGCESFAPGFAFGLYGAAILPDGDSDNELGAGFLAEYFFTEYVGVQGSYSVFATEQEHHEFNGALVLRYPIKSICLAPYVLAGGGYSVNSDNRGNYFVGGGLEYRIESANLGIFGDGAYHFAEDSADEDYTIVRLGVKFPF</sequence>
<accession>A0A5R8K798</accession>